<proteinExistence type="predicted"/>
<dbReference type="InterPro" id="IPR012337">
    <property type="entry name" value="RNaseH-like_sf"/>
</dbReference>
<feature type="non-terminal residue" evidence="3">
    <location>
        <position position="1"/>
    </location>
</feature>
<feature type="compositionally biased region" description="Basic and acidic residues" evidence="1">
    <location>
        <begin position="184"/>
        <end position="194"/>
    </location>
</feature>
<feature type="domain" description="Integrase catalytic" evidence="2">
    <location>
        <begin position="1"/>
        <end position="145"/>
    </location>
</feature>
<dbReference type="STRING" id="157652.A0A371G457"/>
<dbReference type="PANTHER" id="PTHR35046">
    <property type="entry name" value="ZINC KNUCKLE (CCHC-TYPE) FAMILY PROTEIN"/>
    <property type="match status" value="1"/>
</dbReference>
<dbReference type="GO" id="GO:0015074">
    <property type="term" value="P:DNA integration"/>
    <property type="evidence" value="ECO:0007669"/>
    <property type="project" value="InterPro"/>
</dbReference>
<accession>A0A371G457</accession>
<dbReference type="SUPFAM" id="SSF53098">
    <property type="entry name" value="Ribonuclease H-like"/>
    <property type="match status" value="1"/>
</dbReference>
<feature type="region of interest" description="Disordered" evidence="1">
    <location>
        <begin position="120"/>
        <end position="194"/>
    </location>
</feature>
<dbReference type="Gene3D" id="3.30.420.10">
    <property type="entry name" value="Ribonuclease H-like superfamily/Ribonuclease H"/>
    <property type="match status" value="1"/>
</dbReference>
<evidence type="ECO:0000313" key="4">
    <source>
        <dbReference type="Proteomes" id="UP000257109"/>
    </source>
</evidence>
<organism evidence="3 4">
    <name type="scientific">Mucuna pruriens</name>
    <name type="common">Velvet bean</name>
    <name type="synonym">Dolichos pruriens</name>
    <dbReference type="NCBI Taxonomy" id="157652"/>
    <lineage>
        <taxon>Eukaryota</taxon>
        <taxon>Viridiplantae</taxon>
        <taxon>Streptophyta</taxon>
        <taxon>Embryophyta</taxon>
        <taxon>Tracheophyta</taxon>
        <taxon>Spermatophyta</taxon>
        <taxon>Magnoliopsida</taxon>
        <taxon>eudicotyledons</taxon>
        <taxon>Gunneridae</taxon>
        <taxon>Pentapetalae</taxon>
        <taxon>rosids</taxon>
        <taxon>fabids</taxon>
        <taxon>Fabales</taxon>
        <taxon>Fabaceae</taxon>
        <taxon>Papilionoideae</taxon>
        <taxon>50 kb inversion clade</taxon>
        <taxon>NPAAA clade</taxon>
        <taxon>indigoferoid/millettioid clade</taxon>
        <taxon>Phaseoleae</taxon>
        <taxon>Mucuna</taxon>
    </lineage>
</organism>
<dbReference type="Proteomes" id="UP000257109">
    <property type="component" value="Unassembled WGS sequence"/>
</dbReference>
<dbReference type="PANTHER" id="PTHR35046:SF9">
    <property type="entry name" value="RNA-DIRECTED DNA POLYMERASE"/>
    <property type="match status" value="1"/>
</dbReference>
<dbReference type="EMBL" id="QJKJ01006819">
    <property type="protein sequence ID" value="RDX85342.1"/>
    <property type="molecule type" value="Genomic_DNA"/>
</dbReference>
<gene>
    <name evidence="3" type="ORF">CR513_33486</name>
</gene>
<dbReference type="PROSITE" id="PS50994">
    <property type="entry name" value="INTEGRASE"/>
    <property type="match status" value="1"/>
</dbReference>
<dbReference type="AlphaFoldDB" id="A0A371G457"/>
<name>A0A371G457_MUCPR</name>
<evidence type="ECO:0000256" key="1">
    <source>
        <dbReference type="SAM" id="MobiDB-lite"/>
    </source>
</evidence>
<dbReference type="OrthoDB" id="1935586at2759"/>
<dbReference type="GO" id="GO:0003676">
    <property type="term" value="F:nucleic acid binding"/>
    <property type="evidence" value="ECO:0007669"/>
    <property type="project" value="InterPro"/>
</dbReference>
<sequence>MVHFIPCHKSDDASHVTNLFFKEVVRIHGLPRTIVLDMDSKFLSHFWRSLWSKLGIKLFYSTTCHQQMDGQTEVVTRTLDWIPHVEFAYNRIFNTTPALERPITKDRLKTIQEEVQHNLATLKDQGEDQEDYTLSNPNRASGIQDHIRLPTNEPLDPQPKPRLKGVAKSLANLEPKNEEEEIDKNEVRKEMARH</sequence>
<dbReference type="InterPro" id="IPR036397">
    <property type="entry name" value="RNaseH_sf"/>
</dbReference>
<evidence type="ECO:0000313" key="3">
    <source>
        <dbReference type="EMBL" id="RDX85342.1"/>
    </source>
</evidence>
<feature type="compositionally biased region" description="Polar residues" evidence="1">
    <location>
        <begin position="132"/>
        <end position="141"/>
    </location>
</feature>
<protein>
    <recommendedName>
        <fullName evidence="2">Integrase catalytic domain-containing protein</fullName>
    </recommendedName>
</protein>
<evidence type="ECO:0000259" key="2">
    <source>
        <dbReference type="PROSITE" id="PS50994"/>
    </source>
</evidence>
<comment type="caution">
    <text evidence="3">The sequence shown here is derived from an EMBL/GenBank/DDBJ whole genome shotgun (WGS) entry which is preliminary data.</text>
</comment>
<keyword evidence="4" id="KW-1185">Reference proteome</keyword>
<reference evidence="3" key="1">
    <citation type="submission" date="2018-05" db="EMBL/GenBank/DDBJ databases">
        <title>Draft genome of Mucuna pruriens seed.</title>
        <authorList>
            <person name="Nnadi N.E."/>
            <person name="Vos R."/>
            <person name="Hasami M.H."/>
            <person name="Devisetty U.K."/>
            <person name="Aguiy J.C."/>
        </authorList>
    </citation>
    <scope>NUCLEOTIDE SEQUENCE [LARGE SCALE GENOMIC DNA]</scope>
    <source>
        <strain evidence="3">JCA_2017</strain>
    </source>
</reference>
<dbReference type="InterPro" id="IPR001584">
    <property type="entry name" value="Integrase_cat-core"/>
</dbReference>